<accession>A0A0E9XAC4</accession>
<reference evidence="1" key="2">
    <citation type="journal article" date="2015" name="Fish Shellfish Immunol.">
        <title>Early steps in the European eel (Anguilla anguilla)-Vibrio vulnificus interaction in the gills: Role of the RtxA13 toxin.</title>
        <authorList>
            <person name="Callol A."/>
            <person name="Pajuelo D."/>
            <person name="Ebbesson L."/>
            <person name="Teles M."/>
            <person name="MacKenzie S."/>
            <person name="Amaro C."/>
        </authorList>
    </citation>
    <scope>NUCLEOTIDE SEQUENCE</scope>
</reference>
<organism evidence="1">
    <name type="scientific">Anguilla anguilla</name>
    <name type="common">European freshwater eel</name>
    <name type="synonym">Muraena anguilla</name>
    <dbReference type="NCBI Taxonomy" id="7936"/>
    <lineage>
        <taxon>Eukaryota</taxon>
        <taxon>Metazoa</taxon>
        <taxon>Chordata</taxon>
        <taxon>Craniata</taxon>
        <taxon>Vertebrata</taxon>
        <taxon>Euteleostomi</taxon>
        <taxon>Actinopterygii</taxon>
        <taxon>Neopterygii</taxon>
        <taxon>Teleostei</taxon>
        <taxon>Anguilliformes</taxon>
        <taxon>Anguillidae</taxon>
        <taxon>Anguilla</taxon>
    </lineage>
</organism>
<sequence length="60" mass="7067">MCCTIIVCLNLFNTMEVWLIAICFNHFTHMAFRGSKWDPFNFTGQFVIESIKMKLKSFVI</sequence>
<dbReference type="EMBL" id="GBXM01009822">
    <property type="protein sequence ID" value="JAH98755.1"/>
    <property type="molecule type" value="Transcribed_RNA"/>
</dbReference>
<dbReference type="AlphaFoldDB" id="A0A0E9XAC4"/>
<name>A0A0E9XAC4_ANGAN</name>
<reference evidence="1" key="1">
    <citation type="submission" date="2014-11" db="EMBL/GenBank/DDBJ databases">
        <authorList>
            <person name="Amaro Gonzalez C."/>
        </authorList>
    </citation>
    <scope>NUCLEOTIDE SEQUENCE</scope>
</reference>
<protein>
    <submittedName>
        <fullName evidence="1">Uncharacterized protein</fullName>
    </submittedName>
</protein>
<evidence type="ECO:0000313" key="1">
    <source>
        <dbReference type="EMBL" id="JAH98755.1"/>
    </source>
</evidence>
<proteinExistence type="predicted"/>